<protein>
    <recommendedName>
        <fullName evidence="8">DUF86 domain-containing protein</fullName>
    </recommendedName>
</protein>
<dbReference type="InterPro" id="IPR051813">
    <property type="entry name" value="HepT_RNase_toxin"/>
</dbReference>
<dbReference type="AlphaFoldDB" id="A0A1R4HBE0"/>
<accession>A0A1R4HBE0</accession>
<dbReference type="GO" id="GO:0016787">
    <property type="term" value="F:hydrolase activity"/>
    <property type="evidence" value="ECO:0007669"/>
    <property type="project" value="UniProtKB-KW"/>
</dbReference>
<dbReference type="GO" id="GO:0110001">
    <property type="term" value="C:toxin-antitoxin complex"/>
    <property type="evidence" value="ECO:0007669"/>
    <property type="project" value="InterPro"/>
</dbReference>
<dbReference type="OrthoDB" id="4829434at2"/>
<keyword evidence="7" id="KW-1185">Reference proteome</keyword>
<dbReference type="Proteomes" id="UP000195442">
    <property type="component" value="Unassembled WGS sequence"/>
</dbReference>
<dbReference type="PANTHER" id="PTHR34139">
    <property type="entry name" value="UPF0331 PROTEIN MJ0127"/>
    <property type="match status" value="1"/>
</dbReference>
<evidence type="ECO:0008006" key="8">
    <source>
        <dbReference type="Google" id="ProtNLM"/>
    </source>
</evidence>
<gene>
    <name evidence="6" type="ORF">CRENPOLYSF2_340005</name>
</gene>
<dbReference type="EMBL" id="FUKJ01000268">
    <property type="protein sequence ID" value="SJM93555.1"/>
    <property type="molecule type" value="Genomic_DNA"/>
</dbReference>
<keyword evidence="2" id="KW-1277">Toxin-antitoxin system</keyword>
<dbReference type="RefSeq" id="WP_087147431.1">
    <property type="nucleotide sequence ID" value="NZ_FUKJ01000268.1"/>
</dbReference>
<evidence type="ECO:0000256" key="1">
    <source>
        <dbReference type="ARBA" id="ARBA00022553"/>
    </source>
</evidence>
<dbReference type="Pfam" id="PF01934">
    <property type="entry name" value="HepT-like"/>
    <property type="match status" value="1"/>
</dbReference>
<organism evidence="6 7">
    <name type="scientific">Crenothrix polyspora</name>
    <dbReference type="NCBI Taxonomy" id="360316"/>
    <lineage>
        <taxon>Bacteria</taxon>
        <taxon>Pseudomonadati</taxon>
        <taxon>Pseudomonadota</taxon>
        <taxon>Gammaproteobacteria</taxon>
        <taxon>Methylococcales</taxon>
        <taxon>Crenotrichaceae</taxon>
        <taxon>Crenothrix</taxon>
    </lineage>
</organism>
<evidence type="ECO:0000256" key="4">
    <source>
        <dbReference type="ARBA" id="ARBA00022741"/>
    </source>
</evidence>
<evidence type="ECO:0000313" key="7">
    <source>
        <dbReference type="Proteomes" id="UP000195442"/>
    </source>
</evidence>
<keyword evidence="5" id="KW-0378">Hydrolase</keyword>
<name>A0A1R4HBE0_9GAMM</name>
<evidence type="ECO:0000256" key="3">
    <source>
        <dbReference type="ARBA" id="ARBA00022722"/>
    </source>
</evidence>
<dbReference type="PANTHER" id="PTHR34139:SF1">
    <property type="entry name" value="RNASE MJ1380-RELATED"/>
    <property type="match status" value="1"/>
</dbReference>
<proteinExistence type="predicted"/>
<reference evidence="7" key="1">
    <citation type="submission" date="2017-02" db="EMBL/GenBank/DDBJ databases">
        <authorList>
            <person name="Daims H."/>
        </authorList>
    </citation>
    <scope>NUCLEOTIDE SEQUENCE [LARGE SCALE GENOMIC DNA]</scope>
</reference>
<dbReference type="GO" id="GO:0004540">
    <property type="term" value="F:RNA nuclease activity"/>
    <property type="evidence" value="ECO:0007669"/>
    <property type="project" value="InterPro"/>
</dbReference>
<keyword evidence="4" id="KW-0547">Nucleotide-binding</keyword>
<sequence>MLKDKNNDLLYLLSLIESLEKIMLYSKDSKTPESFFDYNDQINFNATLALLLHIGETVGKLSDDLLDKNPEIPWEKMRGLRHRIAHDYIALDIVIIFDVVKNKLPDFLSAVYAVTVQRLHEGILNSEELNLAVGSRYYKHIDFKRLKGD</sequence>
<dbReference type="InterPro" id="IPR008201">
    <property type="entry name" value="HepT-like"/>
</dbReference>
<evidence type="ECO:0000256" key="2">
    <source>
        <dbReference type="ARBA" id="ARBA00022649"/>
    </source>
</evidence>
<keyword evidence="1" id="KW-0597">Phosphoprotein</keyword>
<dbReference type="GO" id="GO:0000166">
    <property type="term" value="F:nucleotide binding"/>
    <property type="evidence" value="ECO:0007669"/>
    <property type="project" value="UniProtKB-KW"/>
</dbReference>
<evidence type="ECO:0000313" key="6">
    <source>
        <dbReference type="EMBL" id="SJM93555.1"/>
    </source>
</evidence>
<evidence type="ECO:0000256" key="5">
    <source>
        <dbReference type="ARBA" id="ARBA00022801"/>
    </source>
</evidence>
<keyword evidence="3" id="KW-0540">Nuclease</keyword>